<evidence type="ECO:0000313" key="3">
    <source>
        <dbReference type="Proteomes" id="UP001374535"/>
    </source>
</evidence>
<feature type="region of interest" description="Disordered" evidence="1">
    <location>
        <begin position="56"/>
        <end position="110"/>
    </location>
</feature>
<gene>
    <name evidence="2" type="ORF">V8G54_012706</name>
</gene>
<evidence type="ECO:0000256" key="1">
    <source>
        <dbReference type="SAM" id="MobiDB-lite"/>
    </source>
</evidence>
<proteinExistence type="predicted"/>
<reference evidence="2 3" key="1">
    <citation type="journal article" date="2023" name="Life. Sci Alliance">
        <title>Evolutionary insights into 3D genome organization and epigenetic landscape of Vigna mungo.</title>
        <authorList>
            <person name="Junaid A."/>
            <person name="Singh B."/>
            <person name="Bhatia S."/>
        </authorList>
    </citation>
    <scope>NUCLEOTIDE SEQUENCE [LARGE SCALE GENOMIC DNA]</scope>
    <source>
        <strain evidence="2">Urdbean</strain>
    </source>
</reference>
<name>A0AAQ3NSR8_VIGMU</name>
<dbReference type="Proteomes" id="UP001374535">
    <property type="component" value="Chromosome 4"/>
</dbReference>
<protein>
    <submittedName>
        <fullName evidence="2">Uncharacterized protein</fullName>
    </submittedName>
</protein>
<accession>A0AAQ3NSR8</accession>
<organism evidence="2 3">
    <name type="scientific">Vigna mungo</name>
    <name type="common">Black gram</name>
    <name type="synonym">Phaseolus mungo</name>
    <dbReference type="NCBI Taxonomy" id="3915"/>
    <lineage>
        <taxon>Eukaryota</taxon>
        <taxon>Viridiplantae</taxon>
        <taxon>Streptophyta</taxon>
        <taxon>Embryophyta</taxon>
        <taxon>Tracheophyta</taxon>
        <taxon>Spermatophyta</taxon>
        <taxon>Magnoliopsida</taxon>
        <taxon>eudicotyledons</taxon>
        <taxon>Gunneridae</taxon>
        <taxon>Pentapetalae</taxon>
        <taxon>rosids</taxon>
        <taxon>fabids</taxon>
        <taxon>Fabales</taxon>
        <taxon>Fabaceae</taxon>
        <taxon>Papilionoideae</taxon>
        <taxon>50 kb inversion clade</taxon>
        <taxon>NPAAA clade</taxon>
        <taxon>indigoferoid/millettioid clade</taxon>
        <taxon>Phaseoleae</taxon>
        <taxon>Vigna</taxon>
    </lineage>
</organism>
<keyword evidence="3" id="KW-1185">Reference proteome</keyword>
<feature type="compositionally biased region" description="Acidic residues" evidence="1">
    <location>
        <begin position="87"/>
        <end position="110"/>
    </location>
</feature>
<evidence type="ECO:0000313" key="2">
    <source>
        <dbReference type="EMBL" id="WVZ15140.1"/>
    </source>
</evidence>
<dbReference type="EMBL" id="CP144697">
    <property type="protein sequence ID" value="WVZ15140.1"/>
    <property type="molecule type" value="Genomic_DNA"/>
</dbReference>
<sequence>MVEIRQMLQHLGAQMAAVNRIGLADAEMMRQAHAASHLDFMTASQYAAFVAWPGDQAPASEGVSATPHAMEEDEVEQDASQAGTEIIEIDDDDDTEEDDTEVEDSDDSFS</sequence>
<dbReference type="AlphaFoldDB" id="A0AAQ3NSR8"/>